<keyword evidence="4" id="KW-1185">Reference proteome</keyword>
<proteinExistence type="inferred from homology"/>
<dbReference type="EMBL" id="BAER01000115">
    <property type="protein sequence ID" value="GAC34687.1"/>
    <property type="molecule type" value="Genomic_DNA"/>
</dbReference>
<dbReference type="CDD" id="cd11599">
    <property type="entry name" value="HDAC_classII_2"/>
    <property type="match status" value="1"/>
</dbReference>
<feature type="domain" description="Histone deacetylase" evidence="2">
    <location>
        <begin position="20"/>
        <end position="302"/>
    </location>
</feature>
<dbReference type="SUPFAM" id="SSF52768">
    <property type="entry name" value="Arginase/deacetylase"/>
    <property type="match status" value="1"/>
</dbReference>
<dbReference type="InterPro" id="IPR023696">
    <property type="entry name" value="Ureohydrolase_dom_sf"/>
</dbReference>
<dbReference type="Gene3D" id="3.40.800.20">
    <property type="entry name" value="Histone deacetylase domain"/>
    <property type="match status" value="1"/>
</dbReference>
<evidence type="ECO:0000313" key="4">
    <source>
        <dbReference type="Proteomes" id="UP000006322"/>
    </source>
</evidence>
<accession>K6ZWR4</accession>
<dbReference type="STRING" id="1129793.GPLA_3802"/>
<dbReference type="OrthoDB" id="9808367at2"/>
<comment type="similarity">
    <text evidence="1">Belongs to the histone deacetylase family.</text>
</comment>
<dbReference type="PANTHER" id="PTHR10625:SF10">
    <property type="entry name" value="HISTONE DEACETYLASE HDAC1"/>
    <property type="match status" value="1"/>
</dbReference>
<dbReference type="RefSeq" id="WP_007106452.1">
    <property type="nucleotide sequence ID" value="NZ_BAER01000115.1"/>
</dbReference>
<evidence type="ECO:0000313" key="3">
    <source>
        <dbReference type="EMBL" id="GAC34687.1"/>
    </source>
</evidence>
<reference evidence="4" key="1">
    <citation type="journal article" date="2014" name="Environ. Microbiol.">
        <title>Comparative genomics of the marine bacterial genus Glaciecola reveals the high degree of genomic diversity and genomic characteristic for cold adaptation.</title>
        <authorList>
            <person name="Qin Q.L."/>
            <person name="Xie B.B."/>
            <person name="Yu Y."/>
            <person name="Shu Y.L."/>
            <person name="Rong J.C."/>
            <person name="Zhang Y.J."/>
            <person name="Zhao D.L."/>
            <person name="Chen X.L."/>
            <person name="Zhang X.Y."/>
            <person name="Chen B."/>
            <person name="Zhou B.C."/>
            <person name="Zhang Y.Z."/>
        </authorList>
    </citation>
    <scope>NUCLEOTIDE SEQUENCE [LARGE SCALE GENOMIC DNA]</scope>
    <source>
        <strain evidence="4">LMG 21857</strain>
    </source>
</reference>
<dbReference type="GO" id="GO:0004407">
    <property type="term" value="F:histone deacetylase activity"/>
    <property type="evidence" value="ECO:0007669"/>
    <property type="project" value="TreeGrafter"/>
</dbReference>
<dbReference type="AlphaFoldDB" id="K6ZWR4"/>
<dbReference type="PANTHER" id="PTHR10625">
    <property type="entry name" value="HISTONE DEACETYLASE HDAC1-RELATED"/>
    <property type="match status" value="1"/>
</dbReference>
<gene>
    <name evidence="3" type="ORF">GPLA_3802</name>
</gene>
<sequence length="305" mass="33445">MSFVFISHPSCGLHDAGEDHPESPDRLHAINDQLIASRLDFVIDKQQASKATKAQLYLAHDNAYVDHVFASAPEQGVVELAPDTQMAPRSLEAALYAAGANVMAVDLVMQGKADQAFCAVRPPGHHAEYAKSMGFCFFNNVAVAAAYAMAQYGLKRIAIIDFDVHHGNGTENIFFNDDRVLFCSSFESPFFPYNTGPGNEHILNLPLPAGTYGEEFMQAISEQWLPKIDAFAPQLILISAGFDSHYEDDMGHFNLVETDYHCLTAELKKLAVKHCSGRMISTLEGGYVLSALGRSVTVHIKGMME</sequence>
<dbReference type="Pfam" id="PF00850">
    <property type="entry name" value="Hist_deacetyl"/>
    <property type="match status" value="1"/>
</dbReference>
<protein>
    <submittedName>
        <fullName evidence="3">Histone deacetylase/AcuC/AphA family protein</fullName>
    </submittedName>
</protein>
<dbReference type="PRINTS" id="PR01270">
    <property type="entry name" value="HDASUPER"/>
</dbReference>
<dbReference type="InterPro" id="IPR037138">
    <property type="entry name" value="His_deacetylse_dom_sf"/>
</dbReference>
<dbReference type="InterPro" id="IPR000286">
    <property type="entry name" value="HDACs"/>
</dbReference>
<name>K6ZWR4_9ALTE</name>
<organism evidence="3 4">
    <name type="scientific">Paraglaciecola polaris LMG 21857</name>
    <dbReference type="NCBI Taxonomy" id="1129793"/>
    <lineage>
        <taxon>Bacteria</taxon>
        <taxon>Pseudomonadati</taxon>
        <taxon>Pseudomonadota</taxon>
        <taxon>Gammaproteobacteria</taxon>
        <taxon>Alteromonadales</taxon>
        <taxon>Alteromonadaceae</taxon>
        <taxon>Paraglaciecola</taxon>
    </lineage>
</organism>
<dbReference type="Proteomes" id="UP000006322">
    <property type="component" value="Unassembled WGS sequence"/>
</dbReference>
<evidence type="ECO:0000256" key="1">
    <source>
        <dbReference type="ARBA" id="ARBA00005947"/>
    </source>
</evidence>
<comment type="caution">
    <text evidence="3">The sequence shown here is derived from an EMBL/GenBank/DDBJ whole genome shotgun (WGS) entry which is preliminary data.</text>
</comment>
<dbReference type="GO" id="GO:0040029">
    <property type="term" value="P:epigenetic regulation of gene expression"/>
    <property type="evidence" value="ECO:0007669"/>
    <property type="project" value="TreeGrafter"/>
</dbReference>
<dbReference type="InterPro" id="IPR023801">
    <property type="entry name" value="His_deacetylse_dom"/>
</dbReference>
<evidence type="ECO:0000259" key="2">
    <source>
        <dbReference type="Pfam" id="PF00850"/>
    </source>
</evidence>